<dbReference type="InterPro" id="IPR018666">
    <property type="entry name" value="DUF2125"/>
</dbReference>
<keyword evidence="3" id="KW-1185">Reference proteome</keyword>
<sequence>MRRLMFWLLFLALLFSGYWFAAAKGAQEGLRQALEQIRRDGWQVETGAMGVTGFPGQFSLDITGLSVAAPDGFWAWNGPDLQLAAPSIKPTQLSLSLPETQTLRIGGQNIEIAATTLQLNAATRMNMAASFDAASVLMEDALLRSDQGWDMQLASGDVALTAVEEEAQTYGLDVAIADLVLPADLVRQIGLSDQISSLTTDAQLSFDRPLDRFALEGTPPAVTTLDLRSLNVVWGDITLGAAGLLDIDAQGIPEGQIIFETAEWRRLIDLLVDTGAVDAGNAATVRTMAGAMAGSDGVLQLPLTFRDGFMSMGLLPLGPAPVLR</sequence>
<dbReference type="Pfam" id="PF09898">
    <property type="entry name" value="DUF2125"/>
    <property type="match status" value="1"/>
</dbReference>
<protein>
    <submittedName>
        <fullName evidence="2">DUF2125 domain-containing protein</fullName>
    </submittedName>
</protein>
<name>A0ABZ2V481_9RHOB</name>
<feature type="chain" id="PRO_5045820928" evidence="1">
    <location>
        <begin position="22"/>
        <end position="324"/>
    </location>
</feature>
<dbReference type="RefSeq" id="WP_341367415.1">
    <property type="nucleotide sequence ID" value="NZ_CP150951.2"/>
</dbReference>
<dbReference type="Proteomes" id="UP001440612">
    <property type="component" value="Chromosome"/>
</dbReference>
<evidence type="ECO:0000256" key="1">
    <source>
        <dbReference type="SAM" id="SignalP"/>
    </source>
</evidence>
<dbReference type="EMBL" id="CP150951">
    <property type="protein sequence ID" value="WZC49305.1"/>
    <property type="molecule type" value="Genomic_DNA"/>
</dbReference>
<proteinExistence type="predicted"/>
<keyword evidence="1" id="KW-0732">Signal</keyword>
<accession>A0ABZ2V481</accession>
<gene>
    <name evidence="2" type="ORF">AABB29_01175</name>
</gene>
<reference evidence="3" key="1">
    <citation type="submission" date="2024-04" db="EMBL/GenBank/DDBJ databases">
        <title>Phylogenomic analyses of a clade within the roseobacter group suggest taxonomic reassignments of species of the genera Aestuariivita, Citreicella, Loktanella, Nautella, Pelagibaca, Ruegeria, Thalassobius, Thiobacimonas and Tropicibacter, and the proposal o.</title>
        <authorList>
            <person name="Jeon C.O."/>
        </authorList>
    </citation>
    <scope>NUCLEOTIDE SEQUENCE [LARGE SCALE GENOMIC DNA]</scope>
    <source>
        <strain evidence="3">BS5-3</strain>
    </source>
</reference>
<feature type="signal peptide" evidence="1">
    <location>
        <begin position="1"/>
        <end position="21"/>
    </location>
</feature>
<organism evidence="2 3">
    <name type="scientific">Yoonia phaeophyticola</name>
    <dbReference type="NCBI Taxonomy" id="3137369"/>
    <lineage>
        <taxon>Bacteria</taxon>
        <taxon>Pseudomonadati</taxon>
        <taxon>Pseudomonadota</taxon>
        <taxon>Alphaproteobacteria</taxon>
        <taxon>Rhodobacterales</taxon>
        <taxon>Paracoccaceae</taxon>
        <taxon>Yoonia</taxon>
    </lineage>
</organism>
<evidence type="ECO:0000313" key="2">
    <source>
        <dbReference type="EMBL" id="WZC49305.1"/>
    </source>
</evidence>
<evidence type="ECO:0000313" key="3">
    <source>
        <dbReference type="Proteomes" id="UP001440612"/>
    </source>
</evidence>